<dbReference type="Proteomes" id="UP001632038">
    <property type="component" value="Unassembled WGS sequence"/>
</dbReference>
<accession>A0ABD3CYK9</accession>
<feature type="region of interest" description="Disordered" evidence="1">
    <location>
        <begin position="1"/>
        <end position="30"/>
    </location>
</feature>
<proteinExistence type="predicted"/>
<protein>
    <submittedName>
        <fullName evidence="2">Uncharacterized protein</fullName>
    </submittedName>
</protein>
<gene>
    <name evidence="2" type="ORF">CASFOL_022147</name>
</gene>
<organism evidence="2 3">
    <name type="scientific">Castilleja foliolosa</name>
    <dbReference type="NCBI Taxonomy" id="1961234"/>
    <lineage>
        <taxon>Eukaryota</taxon>
        <taxon>Viridiplantae</taxon>
        <taxon>Streptophyta</taxon>
        <taxon>Embryophyta</taxon>
        <taxon>Tracheophyta</taxon>
        <taxon>Spermatophyta</taxon>
        <taxon>Magnoliopsida</taxon>
        <taxon>eudicotyledons</taxon>
        <taxon>Gunneridae</taxon>
        <taxon>Pentapetalae</taxon>
        <taxon>asterids</taxon>
        <taxon>lamiids</taxon>
        <taxon>Lamiales</taxon>
        <taxon>Orobanchaceae</taxon>
        <taxon>Pedicularideae</taxon>
        <taxon>Castillejinae</taxon>
        <taxon>Castilleja</taxon>
    </lineage>
</organism>
<keyword evidence="3" id="KW-1185">Reference proteome</keyword>
<evidence type="ECO:0000313" key="3">
    <source>
        <dbReference type="Proteomes" id="UP001632038"/>
    </source>
</evidence>
<evidence type="ECO:0000313" key="2">
    <source>
        <dbReference type="EMBL" id="KAL3635093.1"/>
    </source>
</evidence>
<reference evidence="3" key="1">
    <citation type="journal article" date="2024" name="IScience">
        <title>Strigolactones Initiate the Formation of Haustorium-like Structures in Castilleja.</title>
        <authorList>
            <person name="Buerger M."/>
            <person name="Peterson D."/>
            <person name="Chory J."/>
        </authorList>
    </citation>
    <scope>NUCLEOTIDE SEQUENCE [LARGE SCALE GENOMIC DNA]</scope>
</reference>
<sequence>MEFSSDRGCDSLSGGSDHHDDSNPQVGGKNVIIDTRSIKFRNLNWMFKEGPHPDEKTRSLLSRGSGLHLPQMKFWSNIGGLFTKEVDN</sequence>
<dbReference type="AlphaFoldDB" id="A0ABD3CYK9"/>
<comment type="caution">
    <text evidence="2">The sequence shown here is derived from an EMBL/GenBank/DDBJ whole genome shotgun (WGS) entry which is preliminary data.</text>
</comment>
<dbReference type="EMBL" id="JAVIJP010000028">
    <property type="protein sequence ID" value="KAL3635093.1"/>
    <property type="molecule type" value="Genomic_DNA"/>
</dbReference>
<evidence type="ECO:0000256" key="1">
    <source>
        <dbReference type="SAM" id="MobiDB-lite"/>
    </source>
</evidence>
<name>A0ABD3CYK9_9LAMI</name>